<dbReference type="Pfam" id="PF01810">
    <property type="entry name" value="LysE"/>
    <property type="match status" value="1"/>
</dbReference>
<evidence type="ECO:0000256" key="1">
    <source>
        <dbReference type="ARBA" id="ARBA00004651"/>
    </source>
</evidence>
<reference evidence="8" key="1">
    <citation type="submission" date="2016-10" db="EMBL/GenBank/DDBJ databases">
        <authorList>
            <person name="Varghese N."/>
            <person name="Submissions S."/>
        </authorList>
    </citation>
    <scope>NUCLEOTIDE SEQUENCE [LARGE SCALE GENOMIC DNA]</scope>
    <source>
        <strain evidence="8">DSM 23422</strain>
    </source>
</reference>
<keyword evidence="5 6" id="KW-0472">Membrane</keyword>
<protein>
    <submittedName>
        <fullName evidence="7">Threonine/homoserine/homoserine lactone efflux protein</fullName>
    </submittedName>
</protein>
<feature type="transmembrane region" description="Helical" evidence="6">
    <location>
        <begin position="119"/>
        <end position="139"/>
    </location>
</feature>
<keyword evidence="3 6" id="KW-0812">Transmembrane</keyword>
<feature type="transmembrane region" description="Helical" evidence="6">
    <location>
        <begin position="151"/>
        <end position="173"/>
    </location>
</feature>
<evidence type="ECO:0000313" key="8">
    <source>
        <dbReference type="Proteomes" id="UP000199239"/>
    </source>
</evidence>
<dbReference type="RefSeq" id="WP_093915458.1">
    <property type="nucleotide sequence ID" value="NZ_FPAJ01000002.1"/>
</dbReference>
<feature type="transmembrane region" description="Helical" evidence="6">
    <location>
        <begin position="40"/>
        <end position="64"/>
    </location>
</feature>
<dbReference type="Proteomes" id="UP000199239">
    <property type="component" value="Unassembled WGS sequence"/>
</dbReference>
<comment type="subcellular location">
    <subcellularLocation>
        <location evidence="1">Cell membrane</location>
        <topology evidence="1">Multi-pass membrane protein</topology>
    </subcellularLocation>
</comment>
<name>A0A1I6RDM3_9RHOB</name>
<dbReference type="GO" id="GO:0005886">
    <property type="term" value="C:plasma membrane"/>
    <property type="evidence" value="ECO:0007669"/>
    <property type="project" value="UniProtKB-SubCell"/>
</dbReference>
<evidence type="ECO:0000256" key="5">
    <source>
        <dbReference type="ARBA" id="ARBA00023136"/>
    </source>
</evidence>
<evidence type="ECO:0000256" key="2">
    <source>
        <dbReference type="ARBA" id="ARBA00022475"/>
    </source>
</evidence>
<dbReference type="PIRSF" id="PIRSF006324">
    <property type="entry name" value="LeuE"/>
    <property type="match status" value="1"/>
</dbReference>
<organism evidence="7 8">
    <name type="scientific">Sulfitobacter marinus</name>
    <dbReference type="NCBI Taxonomy" id="394264"/>
    <lineage>
        <taxon>Bacteria</taxon>
        <taxon>Pseudomonadati</taxon>
        <taxon>Pseudomonadota</taxon>
        <taxon>Alphaproteobacteria</taxon>
        <taxon>Rhodobacterales</taxon>
        <taxon>Roseobacteraceae</taxon>
        <taxon>Sulfitobacter</taxon>
    </lineage>
</organism>
<keyword evidence="2" id="KW-1003">Cell membrane</keyword>
<dbReference type="STRING" id="394264.SAMN04488040_1190"/>
<feature type="transmembrane region" description="Helical" evidence="6">
    <location>
        <begin position="70"/>
        <end position="88"/>
    </location>
</feature>
<dbReference type="PANTHER" id="PTHR30086:SF20">
    <property type="entry name" value="ARGININE EXPORTER PROTEIN ARGO-RELATED"/>
    <property type="match status" value="1"/>
</dbReference>
<keyword evidence="4 6" id="KW-1133">Transmembrane helix</keyword>
<feature type="transmembrane region" description="Helical" evidence="6">
    <location>
        <begin position="6"/>
        <end position="28"/>
    </location>
</feature>
<keyword evidence="8" id="KW-1185">Reference proteome</keyword>
<dbReference type="GO" id="GO:0015171">
    <property type="term" value="F:amino acid transmembrane transporter activity"/>
    <property type="evidence" value="ECO:0007669"/>
    <property type="project" value="TreeGrafter"/>
</dbReference>
<evidence type="ECO:0000256" key="3">
    <source>
        <dbReference type="ARBA" id="ARBA00022692"/>
    </source>
</evidence>
<accession>A0A1I6RDM3</accession>
<evidence type="ECO:0000313" key="7">
    <source>
        <dbReference type="EMBL" id="SFS62774.1"/>
    </source>
</evidence>
<dbReference type="AlphaFoldDB" id="A0A1I6RDM3"/>
<proteinExistence type="predicted"/>
<dbReference type="PANTHER" id="PTHR30086">
    <property type="entry name" value="ARGININE EXPORTER PROTEIN ARGO"/>
    <property type="match status" value="1"/>
</dbReference>
<sequence length="206" mass="21835">MSLDVWLTYVAAVTIVSLIPGPSVFMAIGQSLSKGLGASFYSILGNLLGGIVMVTVAYAGLGTILASSSGVYIVIKWVGVGYMAWLGLSQILEAKRMNEADLIISGSSRIRAGSLRSGFLIGVLNPKAILFYVAFLAQFMNPENEMTPQFLILLATSTVTVFIVLGGYALLVAQARRTFQSLRARKRMGYTGGSCLLGGSAFMASN</sequence>
<dbReference type="OrthoDB" id="9804822at2"/>
<gene>
    <name evidence="7" type="ORF">SAMN04488040_1190</name>
</gene>
<evidence type="ECO:0000256" key="6">
    <source>
        <dbReference type="SAM" id="Phobius"/>
    </source>
</evidence>
<dbReference type="InterPro" id="IPR001123">
    <property type="entry name" value="LeuE-type"/>
</dbReference>
<dbReference type="EMBL" id="FPAJ01000002">
    <property type="protein sequence ID" value="SFS62774.1"/>
    <property type="molecule type" value="Genomic_DNA"/>
</dbReference>
<evidence type="ECO:0000256" key="4">
    <source>
        <dbReference type="ARBA" id="ARBA00022989"/>
    </source>
</evidence>